<evidence type="ECO:0000313" key="2">
    <source>
        <dbReference type="Proteomes" id="UP000006322"/>
    </source>
</evidence>
<name>K6ZTU0_9ALTE</name>
<dbReference type="Proteomes" id="UP000006322">
    <property type="component" value="Unassembled WGS sequence"/>
</dbReference>
<keyword evidence="2" id="KW-1185">Reference proteome</keyword>
<comment type="caution">
    <text evidence="1">The sequence shown here is derived from an EMBL/GenBank/DDBJ whole genome shotgun (WGS) entry which is preliminary data.</text>
</comment>
<dbReference type="AlphaFoldDB" id="K6ZTU0"/>
<sequence>MSYKKLAIPVRLTLRNIRFQTSDIAFTTVHLSKGRYLPMSLERQLFYLARPIT</sequence>
<accession>K6ZTU0</accession>
<dbReference type="EMBL" id="BAER01000072">
    <property type="protein sequence ID" value="GAC33702.1"/>
    <property type="molecule type" value="Genomic_DNA"/>
</dbReference>
<proteinExistence type="predicted"/>
<organism evidence="1 2">
    <name type="scientific">Paraglaciecola polaris LMG 21857</name>
    <dbReference type="NCBI Taxonomy" id="1129793"/>
    <lineage>
        <taxon>Bacteria</taxon>
        <taxon>Pseudomonadati</taxon>
        <taxon>Pseudomonadota</taxon>
        <taxon>Gammaproteobacteria</taxon>
        <taxon>Alteromonadales</taxon>
        <taxon>Alteromonadaceae</taxon>
        <taxon>Paraglaciecola</taxon>
    </lineage>
</organism>
<protein>
    <submittedName>
        <fullName evidence="1">Uncharacterized protein</fullName>
    </submittedName>
</protein>
<gene>
    <name evidence="1" type="ORF">GPLA_2808</name>
</gene>
<reference evidence="2" key="1">
    <citation type="journal article" date="2014" name="Environ. Microbiol.">
        <title>Comparative genomics of the marine bacterial genus Glaciecola reveals the high degree of genomic diversity and genomic characteristic for cold adaptation.</title>
        <authorList>
            <person name="Qin Q.L."/>
            <person name="Xie B.B."/>
            <person name="Yu Y."/>
            <person name="Shu Y.L."/>
            <person name="Rong J.C."/>
            <person name="Zhang Y.J."/>
            <person name="Zhao D.L."/>
            <person name="Chen X.L."/>
            <person name="Zhang X.Y."/>
            <person name="Chen B."/>
            <person name="Zhou B.C."/>
            <person name="Zhang Y.Z."/>
        </authorList>
    </citation>
    <scope>NUCLEOTIDE SEQUENCE [LARGE SCALE GENOMIC DNA]</scope>
    <source>
        <strain evidence="2">LMG 21857</strain>
    </source>
</reference>
<dbReference type="STRING" id="1129793.GPLA_2808"/>
<evidence type="ECO:0000313" key="1">
    <source>
        <dbReference type="EMBL" id="GAC33702.1"/>
    </source>
</evidence>